<feature type="region of interest" description="Disordered" evidence="16">
    <location>
        <begin position="416"/>
        <end position="445"/>
    </location>
</feature>
<dbReference type="Pfam" id="PF00129">
    <property type="entry name" value="MHC_I"/>
    <property type="match status" value="1"/>
</dbReference>
<evidence type="ECO:0000256" key="5">
    <source>
        <dbReference type="ARBA" id="ARBA00022475"/>
    </source>
</evidence>
<keyword evidence="13" id="KW-1015">Disulfide bond</keyword>
<evidence type="ECO:0000256" key="10">
    <source>
        <dbReference type="ARBA" id="ARBA00022859"/>
    </source>
</evidence>
<evidence type="ECO:0000256" key="3">
    <source>
        <dbReference type="ARBA" id="ARBA00007553"/>
    </source>
</evidence>
<dbReference type="CDD" id="cd06583">
    <property type="entry name" value="PGRP"/>
    <property type="match status" value="1"/>
</dbReference>
<dbReference type="Gene3D" id="3.30.500.10">
    <property type="entry name" value="MHC class I-like antigen recognition-like"/>
    <property type="match status" value="1"/>
</dbReference>
<protein>
    <recommendedName>
        <fullName evidence="4">Peptidoglycan recognition protein 1</fullName>
    </recommendedName>
</protein>
<evidence type="ECO:0000256" key="15">
    <source>
        <dbReference type="RuleBase" id="RU004439"/>
    </source>
</evidence>
<evidence type="ECO:0000256" key="16">
    <source>
        <dbReference type="SAM" id="MobiDB-lite"/>
    </source>
</evidence>
<dbReference type="GO" id="GO:0005576">
    <property type="term" value="C:extracellular region"/>
    <property type="evidence" value="ECO:0007669"/>
    <property type="project" value="UniProtKB-SubCell"/>
</dbReference>
<dbReference type="GO" id="GO:0008745">
    <property type="term" value="F:N-acetylmuramoyl-L-alanine amidase activity"/>
    <property type="evidence" value="ECO:0007669"/>
    <property type="project" value="InterPro"/>
</dbReference>
<keyword evidence="19" id="KW-1185">Reference proteome</keyword>
<dbReference type="InterPro" id="IPR011161">
    <property type="entry name" value="MHC_I-like_Ag-recog"/>
</dbReference>
<comment type="similarity">
    <text evidence="15">Belongs to the MHC class I family.</text>
</comment>
<name>A0AAW0HRG4_MYOGA</name>
<evidence type="ECO:0000256" key="12">
    <source>
        <dbReference type="ARBA" id="ARBA00023136"/>
    </source>
</evidence>
<comment type="subcellular location">
    <subcellularLocation>
        <location evidence="1">Cell membrane</location>
        <topology evidence="1">Lipid-anchor</topology>
        <topology evidence="1">GPI-anchor</topology>
    </subcellularLocation>
    <subcellularLocation>
        <location evidence="2">Secreted</location>
    </subcellularLocation>
</comment>
<dbReference type="InterPro" id="IPR011162">
    <property type="entry name" value="MHC_I/II-like_Ag-recog"/>
</dbReference>
<dbReference type="Proteomes" id="UP001488838">
    <property type="component" value="Unassembled WGS sequence"/>
</dbReference>
<keyword evidence="8" id="KW-0449">Lipoprotein</keyword>
<accession>A0AAW0HRG4</accession>
<dbReference type="Pfam" id="PF01510">
    <property type="entry name" value="Amidase_2"/>
    <property type="match status" value="1"/>
</dbReference>
<dbReference type="GO" id="GO:0016019">
    <property type="term" value="F:peptidoglycan immune receptor activity"/>
    <property type="evidence" value="ECO:0007669"/>
    <property type="project" value="TreeGrafter"/>
</dbReference>
<evidence type="ECO:0000259" key="17">
    <source>
        <dbReference type="PROSITE" id="PS50835"/>
    </source>
</evidence>
<dbReference type="GO" id="GO:0002376">
    <property type="term" value="P:immune system process"/>
    <property type="evidence" value="ECO:0007669"/>
    <property type="project" value="UniProtKB-KW"/>
</dbReference>
<evidence type="ECO:0000256" key="14">
    <source>
        <dbReference type="ARBA" id="ARBA00023180"/>
    </source>
</evidence>
<dbReference type="GO" id="GO:0016045">
    <property type="term" value="P:detection of bacterium"/>
    <property type="evidence" value="ECO:0007669"/>
    <property type="project" value="TreeGrafter"/>
</dbReference>
<keyword evidence="14" id="KW-0325">Glycoprotein</keyword>
<dbReference type="InterPro" id="IPR036505">
    <property type="entry name" value="Amidase/PGRP_sf"/>
</dbReference>
<dbReference type="SMART" id="SM00701">
    <property type="entry name" value="PGRP"/>
    <property type="match status" value="1"/>
</dbReference>
<dbReference type="InterPro" id="IPR013783">
    <property type="entry name" value="Ig-like_fold"/>
</dbReference>
<dbReference type="Pfam" id="PF07654">
    <property type="entry name" value="C1-set"/>
    <property type="match status" value="1"/>
</dbReference>
<keyword evidence="7" id="KW-0929">Antimicrobial</keyword>
<comment type="caution">
    <text evidence="18">The sequence shown here is derived from an EMBL/GenBank/DDBJ whole genome shotgun (WGS) entry which is preliminary data.</text>
</comment>
<evidence type="ECO:0000256" key="6">
    <source>
        <dbReference type="ARBA" id="ARBA00022525"/>
    </source>
</evidence>
<dbReference type="InterPro" id="IPR001039">
    <property type="entry name" value="MHC_I_a_a1/a2"/>
</dbReference>
<dbReference type="SMART" id="SM00407">
    <property type="entry name" value="IGc1"/>
    <property type="match status" value="1"/>
</dbReference>
<evidence type="ECO:0000256" key="7">
    <source>
        <dbReference type="ARBA" id="ARBA00022529"/>
    </source>
</evidence>
<dbReference type="EMBL" id="JBBHLL010000368">
    <property type="protein sequence ID" value="KAK7804658.1"/>
    <property type="molecule type" value="Genomic_DNA"/>
</dbReference>
<keyword evidence="6" id="KW-0964">Secreted</keyword>
<keyword evidence="5" id="KW-1003">Cell membrane</keyword>
<reference evidence="18 19" key="1">
    <citation type="journal article" date="2023" name="bioRxiv">
        <title>Conserved and derived expression patterns and positive selection on dental genes reveal complex evolutionary context of ever-growing rodent molars.</title>
        <authorList>
            <person name="Calamari Z.T."/>
            <person name="Song A."/>
            <person name="Cohen E."/>
            <person name="Akter M."/>
            <person name="Roy R.D."/>
            <person name="Hallikas O."/>
            <person name="Christensen M.M."/>
            <person name="Li P."/>
            <person name="Marangoni P."/>
            <person name="Jernvall J."/>
            <person name="Klein O.D."/>
        </authorList>
    </citation>
    <scope>NUCLEOTIDE SEQUENCE [LARGE SCALE GENOMIC DNA]</scope>
    <source>
        <strain evidence="18">V071</strain>
    </source>
</reference>
<dbReference type="PROSITE" id="PS50835">
    <property type="entry name" value="IG_LIKE"/>
    <property type="match status" value="1"/>
</dbReference>
<dbReference type="Gene3D" id="3.40.80.10">
    <property type="entry name" value="Peptidoglycan recognition protein-like"/>
    <property type="match status" value="1"/>
</dbReference>
<proteinExistence type="inferred from homology"/>
<dbReference type="PANTHER" id="PTHR11022:SF58">
    <property type="entry name" value="PEPTIDOGLYCAN RECOGNITION PROTEIN 1"/>
    <property type="match status" value="1"/>
</dbReference>
<dbReference type="GO" id="GO:0009253">
    <property type="term" value="P:peptidoglycan catabolic process"/>
    <property type="evidence" value="ECO:0007669"/>
    <property type="project" value="InterPro"/>
</dbReference>
<dbReference type="FunFam" id="2.60.40.10:FF:000204">
    <property type="entry name" value="Major histocompatibility complex, class I-related protein"/>
    <property type="match status" value="1"/>
</dbReference>
<dbReference type="AlphaFoldDB" id="A0AAW0HRG4"/>
<dbReference type="PRINTS" id="PR01638">
    <property type="entry name" value="MHCCLASSI"/>
</dbReference>
<evidence type="ECO:0000256" key="8">
    <source>
        <dbReference type="ARBA" id="ARBA00022622"/>
    </source>
</evidence>
<feature type="region of interest" description="Disordered" evidence="16">
    <location>
        <begin position="283"/>
        <end position="305"/>
    </location>
</feature>
<feature type="domain" description="Ig-like" evidence="17">
    <location>
        <begin position="184"/>
        <end position="282"/>
    </location>
</feature>
<dbReference type="FunFam" id="3.30.500.10:FF:000003">
    <property type="entry name" value="IgG receptor FcRn large subunit p51"/>
    <property type="match status" value="1"/>
</dbReference>
<evidence type="ECO:0000313" key="19">
    <source>
        <dbReference type="Proteomes" id="UP001488838"/>
    </source>
</evidence>
<gene>
    <name evidence="18" type="ORF">U0070_016171</name>
</gene>
<evidence type="ECO:0000313" key="18">
    <source>
        <dbReference type="EMBL" id="KAK7804658.1"/>
    </source>
</evidence>
<dbReference type="SUPFAM" id="SSF54452">
    <property type="entry name" value="MHC antigen-recognition domain"/>
    <property type="match status" value="1"/>
</dbReference>
<dbReference type="GO" id="GO:0009897">
    <property type="term" value="C:external side of plasma membrane"/>
    <property type="evidence" value="ECO:0007669"/>
    <property type="project" value="UniProtKB-ARBA"/>
</dbReference>
<dbReference type="GO" id="GO:0042834">
    <property type="term" value="F:peptidoglycan binding"/>
    <property type="evidence" value="ECO:0007669"/>
    <property type="project" value="TreeGrafter"/>
</dbReference>
<evidence type="ECO:0000256" key="13">
    <source>
        <dbReference type="ARBA" id="ARBA00023157"/>
    </source>
</evidence>
<dbReference type="InterPro" id="IPR002502">
    <property type="entry name" value="Amidase_domain"/>
</dbReference>
<keyword evidence="8" id="KW-0336">GPI-anchor</keyword>
<comment type="similarity">
    <text evidence="3">Belongs to the N-acetylmuramoyl-L-alanine amidase 2 family.</text>
</comment>
<dbReference type="GO" id="GO:0050830">
    <property type="term" value="P:defense response to Gram-positive bacterium"/>
    <property type="evidence" value="ECO:0007669"/>
    <property type="project" value="TreeGrafter"/>
</dbReference>
<dbReference type="Gene3D" id="2.60.40.10">
    <property type="entry name" value="Immunoglobulins"/>
    <property type="match status" value="1"/>
</dbReference>
<dbReference type="InterPro" id="IPR003597">
    <property type="entry name" value="Ig_C1-set"/>
</dbReference>
<evidence type="ECO:0000256" key="1">
    <source>
        <dbReference type="ARBA" id="ARBA00004609"/>
    </source>
</evidence>
<dbReference type="GO" id="GO:0051239">
    <property type="term" value="P:regulation of multicellular organismal process"/>
    <property type="evidence" value="ECO:0007669"/>
    <property type="project" value="UniProtKB-ARBA"/>
</dbReference>
<organism evidence="18 19">
    <name type="scientific">Myodes glareolus</name>
    <name type="common">Bank vole</name>
    <name type="synonym">Clethrionomys glareolus</name>
    <dbReference type="NCBI Taxonomy" id="447135"/>
    <lineage>
        <taxon>Eukaryota</taxon>
        <taxon>Metazoa</taxon>
        <taxon>Chordata</taxon>
        <taxon>Craniata</taxon>
        <taxon>Vertebrata</taxon>
        <taxon>Euteleostomi</taxon>
        <taxon>Mammalia</taxon>
        <taxon>Eutheria</taxon>
        <taxon>Euarchontoglires</taxon>
        <taxon>Glires</taxon>
        <taxon>Rodentia</taxon>
        <taxon>Myomorpha</taxon>
        <taxon>Muroidea</taxon>
        <taxon>Cricetidae</taxon>
        <taxon>Arvicolinae</taxon>
        <taxon>Myodes</taxon>
    </lineage>
</organism>
<dbReference type="FunFam" id="3.40.80.10:FF:000001">
    <property type="entry name" value="Peptidoglycan recognition protein 1"/>
    <property type="match status" value="1"/>
</dbReference>
<keyword evidence="12" id="KW-0472">Membrane</keyword>
<dbReference type="SUPFAM" id="SSF55846">
    <property type="entry name" value="N-acetylmuramoyl-L-alanine amidase-like"/>
    <property type="match status" value="1"/>
</dbReference>
<keyword evidence="11" id="KW-0044">Antibiotic</keyword>
<dbReference type="InterPro" id="IPR006619">
    <property type="entry name" value="PGRP_domain_met/bac"/>
</dbReference>
<dbReference type="InterPro" id="IPR036179">
    <property type="entry name" value="Ig-like_dom_sf"/>
</dbReference>
<dbReference type="InterPro" id="IPR037055">
    <property type="entry name" value="MHC_I-like_Ag-recog_sf"/>
</dbReference>
<dbReference type="GO" id="GO:0008270">
    <property type="term" value="F:zinc ion binding"/>
    <property type="evidence" value="ECO:0007669"/>
    <property type="project" value="InterPro"/>
</dbReference>
<dbReference type="InterPro" id="IPR015510">
    <property type="entry name" value="PGRP"/>
</dbReference>
<evidence type="ECO:0000256" key="4">
    <source>
        <dbReference type="ARBA" id="ARBA00018385"/>
    </source>
</evidence>
<keyword evidence="10" id="KW-0391">Immunity</keyword>
<evidence type="ECO:0000256" key="11">
    <source>
        <dbReference type="ARBA" id="ARBA00023022"/>
    </source>
</evidence>
<feature type="non-terminal residue" evidence="18">
    <location>
        <position position="1"/>
    </location>
</feature>
<dbReference type="SUPFAM" id="SSF48726">
    <property type="entry name" value="Immunoglobulin"/>
    <property type="match status" value="1"/>
</dbReference>
<keyword evidence="9" id="KW-0732">Signal</keyword>
<sequence>SETHTLRYQLTVLSPEDDWQLPFPILIYIDDDLFLRYNGDSRRAEAWGPRLKGHAGAETWTRETEDFRKKEEQLRRMLAEVINQQGRNKGLHILQETLGCELRENRSTGGFWRFGYNGQDFLTFDQKTLTWTMAMPFTQQTTTFWEKHAPRADEVKTFLEDICPTQLQGYLASMRNCRMDKGAPEVKVTNRTYPVGRITLTCRAFNLYPPVTTLTWLQDEKPVQQRIFEPRTVLPSGDGTYQTWASVWILPGQESEFTCYLRQYNIKVPAVPSEKMGQLSISEGSLCPEEQSDSREVPPSQAPPRRAEICKGTFLWPGSPATEHARSFGAKCSVGVCGVESLQKLFRVRQLLLQKLARKPGERGNGAIWICEDRNLSCLEPLILQQEGGAHGMCWSLFTPTTDEDEGRKLRLRSSVTSKVPPRCEASPSCHPPAPDDKTPQEGLTHTQSRVLSAVSNMLLAWTLLSLLGLGTSCSFVVPRSEWKARPSECSQRLQHPVRYVVISHTAGSTCSSPASCEQQARNVQHYHMSNLGWCDVAYNFLIGEDGHVYEGRGWNIKGDHTGPTWNPISIGITFMGNYMERVPPKRALRAALNLLECGVAQGFLRSNYEVKGHRDVQSTLSPGDQLYEVIQHWKNYRE</sequence>
<dbReference type="InterPro" id="IPR007110">
    <property type="entry name" value="Ig-like_dom"/>
</dbReference>
<evidence type="ECO:0000256" key="2">
    <source>
        <dbReference type="ARBA" id="ARBA00004613"/>
    </source>
</evidence>
<dbReference type="PANTHER" id="PTHR11022">
    <property type="entry name" value="PEPTIDOGLYCAN RECOGNITION PROTEIN"/>
    <property type="match status" value="1"/>
</dbReference>
<dbReference type="SMART" id="SM00644">
    <property type="entry name" value="Ami_2"/>
    <property type="match status" value="1"/>
</dbReference>
<evidence type="ECO:0000256" key="9">
    <source>
        <dbReference type="ARBA" id="ARBA00022729"/>
    </source>
</evidence>